<keyword evidence="5 7" id="KW-1133">Transmembrane helix</keyword>
<comment type="subcellular location">
    <subcellularLocation>
        <location evidence="1">Cell membrane</location>
        <topology evidence="1">Multi-pass membrane protein</topology>
    </subcellularLocation>
</comment>
<feature type="transmembrane region" description="Helical" evidence="7">
    <location>
        <begin position="85"/>
        <end position="105"/>
    </location>
</feature>
<dbReference type="KEGG" id="afd:Alfi_0263"/>
<evidence type="ECO:0000256" key="2">
    <source>
        <dbReference type="ARBA" id="ARBA00007400"/>
    </source>
</evidence>
<dbReference type="GO" id="GO:0009246">
    <property type="term" value="P:enterobacterial common antigen biosynthetic process"/>
    <property type="evidence" value="ECO:0007669"/>
    <property type="project" value="TreeGrafter"/>
</dbReference>
<evidence type="ECO:0000313" key="10">
    <source>
        <dbReference type="Proteomes" id="UP000006052"/>
    </source>
</evidence>
<feature type="transmembrane region" description="Helical" evidence="7">
    <location>
        <begin position="224"/>
        <end position="241"/>
    </location>
</feature>
<feature type="transmembrane region" description="Helical" evidence="7">
    <location>
        <begin position="296"/>
        <end position="312"/>
    </location>
</feature>
<dbReference type="HOGENOM" id="CLU_047714_0_1_10"/>
<feature type="transmembrane region" description="Helical" evidence="7">
    <location>
        <begin position="256"/>
        <end position="276"/>
    </location>
</feature>
<dbReference type="Proteomes" id="UP000006052">
    <property type="component" value="Chromosome"/>
</dbReference>
<keyword evidence="4 7" id="KW-0812">Transmembrane</keyword>
<comment type="similarity">
    <text evidence="2">Belongs to the acyltransferase 3 family.</text>
</comment>
<evidence type="ECO:0000256" key="6">
    <source>
        <dbReference type="ARBA" id="ARBA00023136"/>
    </source>
</evidence>
<feature type="transmembrane region" description="Helical" evidence="7">
    <location>
        <begin position="164"/>
        <end position="183"/>
    </location>
</feature>
<evidence type="ECO:0000256" key="5">
    <source>
        <dbReference type="ARBA" id="ARBA00022989"/>
    </source>
</evidence>
<dbReference type="PANTHER" id="PTHR40074:SF2">
    <property type="entry name" value="O-ACETYLTRANSFERASE WECH"/>
    <property type="match status" value="1"/>
</dbReference>
<dbReference type="RefSeq" id="WP_014774466.1">
    <property type="nucleotide sequence ID" value="NC_018011.1"/>
</dbReference>
<keyword evidence="3" id="KW-1003">Cell membrane</keyword>
<gene>
    <name evidence="9" type="ordered locus">Alfi_0263</name>
</gene>
<feature type="transmembrane region" description="Helical" evidence="7">
    <location>
        <begin position="318"/>
        <end position="341"/>
    </location>
</feature>
<keyword evidence="6 7" id="KW-0472">Membrane</keyword>
<dbReference type="InterPro" id="IPR002656">
    <property type="entry name" value="Acyl_transf_3_dom"/>
</dbReference>
<feature type="transmembrane region" description="Helical" evidence="7">
    <location>
        <begin position="12"/>
        <end position="34"/>
    </location>
</feature>
<dbReference type="PATRIC" id="fig|679935.3.peg.249"/>
<protein>
    <recommendedName>
        <fullName evidence="8">Acyltransferase 3 domain-containing protein</fullName>
    </recommendedName>
</protein>
<dbReference type="AlphaFoldDB" id="I3YI52"/>
<dbReference type="GO" id="GO:0016413">
    <property type="term" value="F:O-acetyltransferase activity"/>
    <property type="evidence" value="ECO:0007669"/>
    <property type="project" value="TreeGrafter"/>
</dbReference>
<evidence type="ECO:0000256" key="7">
    <source>
        <dbReference type="SAM" id="Phobius"/>
    </source>
</evidence>
<evidence type="ECO:0000259" key="8">
    <source>
        <dbReference type="Pfam" id="PF01757"/>
    </source>
</evidence>
<dbReference type="eggNOG" id="COG3274">
    <property type="taxonomic scope" value="Bacteria"/>
</dbReference>
<evidence type="ECO:0000313" key="9">
    <source>
        <dbReference type="EMBL" id="AFL76670.1"/>
    </source>
</evidence>
<feature type="transmembrane region" description="Helical" evidence="7">
    <location>
        <begin position="195"/>
        <end position="212"/>
    </location>
</feature>
<evidence type="ECO:0000256" key="4">
    <source>
        <dbReference type="ARBA" id="ARBA00022692"/>
    </source>
</evidence>
<accession>I3YI52</accession>
<sequence>MTKLQSRNYGLDLLRVLACYMVLQVHAGEFYYIADGGLVAAGGEPVWACWLNSLCRTAVPLFVMLSGFFLLPVRERMRDFFARRFVRVVVPFLVWCVLYAIYQFLTGRTDAAGALLGVCRIPVNFGVEIGHLWFVYMLLGLYLFAPVVSPWIETASRRAMEGYLALWAFTLCIPYVHLVFPELLGECFWNDTPMLYYFSGFLGYMVLAAYLRRYHAAPRAWHKWGGALLVVAGYFATAWIFDARLATQRLVADLELSWGFGTINVAAMSVGLFLLLKDVRPGAGRFTGVVTDISRLSYGIYLIHIMLLNFFHGWLDPLIVSAGIKIPVLALCTFVSSYAVVKLISLLPGSKYVVG</sequence>
<name>I3YI52_ALIFI</name>
<dbReference type="GO" id="GO:0005886">
    <property type="term" value="C:plasma membrane"/>
    <property type="evidence" value="ECO:0007669"/>
    <property type="project" value="UniProtKB-SubCell"/>
</dbReference>
<feature type="transmembrane region" description="Helical" evidence="7">
    <location>
        <begin position="54"/>
        <end position="73"/>
    </location>
</feature>
<evidence type="ECO:0000256" key="3">
    <source>
        <dbReference type="ARBA" id="ARBA00022475"/>
    </source>
</evidence>
<evidence type="ECO:0000256" key="1">
    <source>
        <dbReference type="ARBA" id="ARBA00004651"/>
    </source>
</evidence>
<feature type="transmembrane region" description="Helical" evidence="7">
    <location>
        <begin position="133"/>
        <end position="152"/>
    </location>
</feature>
<dbReference type="PANTHER" id="PTHR40074">
    <property type="entry name" value="O-ACETYLTRANSFERASE WECH"/>
    <property type="match status" value="1"/>
</dbReference>
<reference evidence="10" key="1">
    <citation type="journal article" date="2013" name="Stand. Genomic Sci.">
        <title>Complete genome sequence of the bile-resistant pigment-producing anaerobe Alistipes finegoldii type strain (AHN2437(T)).</title>
        <authorList>
            <person name="Mavromatis K."/>
            <person name="Stackebrandt E."/>
            <person name="Munk C."/>
            <person name="Lapidus A."/>
            <person name="Nolan M."/>
            <person name="Lucas S."/>
            <person name="Hammon N."/>
            <person name="Deshpande S."/>
            <person name="Cheng J.F."/>
            <person name="Tapia R."/>
            <person name="Goodwin L.A."/>
            <person name="Pitluck S."/>
            <person name="Liolios K."/>
            <person name="Pagani I."/>
            <person name="Ivanova N."/>
            <person name="Mikhailova N."/>
            <person name="Huntemann M."/>
            <person name="Pati A."/>
            <person name="Chen A."/>
            <person name="Palaniappan K."/>
            <person name="Land M."/>
            <person name="Hauser L."/>
            <person name="Rohde M."/>
            <person name="Gronow S."/>
            <person name="Goker M."/>
            <person name="Detter J.C."/>
            <person name="Bristow J."/>
            <person name="Eisen J.A."/>
            <person name="Markowitz V."/>
            <person name="Hugenholtz P."/>
            <person name="Kyrpides N.C."/>
            <person name="Klenk H.P."/>
            <person name="Woyke T."/>
        </authorList>
    </citation>
    <scope>NUCLEOTIDE SEQUENCE</scope>
    <source>
        <strain evidence="10">DSM 17242 / JCM 16770 / AHN 2437 / CCUG 46020 / CIP 107999</strain>
    </source>
</reference>
<organism evidence="9 10">
    <name type="scientific">Alistipes finegoldii (strain DSM 17242 / JCM 16770 / CCUG 46020 / CIP 107999 / KCTC 15236 / AHN 2437)</name>
    <dbReference type="NCBI Taxonomy" id="679935"/>
    <lineage>
        <taxon>Bacteria</taxon>
        <taxon>Pseudomonadati</taxon>
        <taxon>Bacteroidota</taxon>
        <taxon>Bacteroidia</taxon>
        <taxon>Bacteroidales</taxon>
        <taxon>Rikenellaceae</taxon>
        <taxon>Alistipes</taxon>
    </lineage>
</organism>
<proteinExistence type="inferred from homology"/>
<dbReference type="STRING" id="679935.Alfi_0263"/>
<feature type="domain" description="Acyltransferase 3" evidence="8">
    <location>
        <begin position="8"/>
        <end position="341"/>
    </location>
</feature>
<dbReference type="EMBL" id="CP003274">
    <property type="protein sequence ID" value="AFL76670.1"/>
    <property type="molecule type" value="Genomic_DNA"/>
</dbReference>
<dbReference type="Pfam" id="PF01757">
    <property type="entry name" value="Acyl_transf_3"/>
    <property type="match status" value="1"/>
</dbReference>